<name>A0A1H1EPB7_9ACTN</name>
<protein>
    <submittedName>
        <fullName evidence="2">Predicted oxidoreductase</fullName>
    </submittedName>
</protein>
<reference evidence="2 3" key="1">
    <citation type="submission" date="2016-10" db="EMBL/GenBank/DDBJ databases">
        <authorList>
            <person name="de Groot N.N."/>
        </authorList>
    </citation>
    <scope>NUCLEOTIDE SEQUENCE [LARGE SCALE GENOMIC DNA]</scope>
    <source>
        <strain evidence="2 3">DSM 43794</strain>
    </source>
</reference>
<organism evidence="2 3">
    <name type="scientific">Thermostaphylospora chromogena</name>
    <dbReference type="NCBI Taxonomy" id="35622"/>
    <lineage>
        <taxon>Bacteria</taxon>
        <taxon>Bacillati</taxon>
        <taxon>Actinomycetota</taxon>
        <taxon>Actinomycetes</taxon>
        <taxon>Streptosporangiales</taxon>
        <taxon>Thermomonosporaceae</taxon>
        <taxon>Thermostaphylospora</taxon>
    </lineage>
</organism>
<sequence length="359" mass="38990">MAGNSGSHFRLHAPPFTYAVGVRTYQISPAKGCLVEQRVLGRTGRSVGVVGLGAWQLGADWGEVSEDDALATLVAAVDSGVTFIDTADVYGNGRSERLVGALLKERPGLMVATKMGRRAPLDPAYYTLDNFRAWNDDSRANLGVETIDLVQLHTPPSAVFAMDSVYDALDTMVEEGRIAAYGVSVETCEEALTAMKRPGVASIQIILNAFRLKPLERVLPAAREAGVGIIARVPLASGLLSGRYDENTVFADNDHRTYNRRGEVFSIGETFSGVDYEVGLEAVRRLRPLVPEGMTMAQFALRWVIDQPGVSVVIPGARNPEQARANAAAADFPPLTAETLDGVREVYDELIRPRIHHQW</sequence>
<dbReference type="Proteomes" id="UP000217103">
    <property type="component" value="Unassembled WGS sequence"/>
</dbReference>
<dbReference type="Pfam" id="PF00248">
    <property type="entry name" value="Aldo_ket_red"/>
    <property type="match status" value="1"/>
</dbReference>
<dbReference type="STRING" id="35622.SAMN04489764_2570"/>
<dbReference type="EMBL" id="FNKK01000002">
    <property type="protein sequence ID" value="SDQ90577.1"/>
    <property type="molecule type" value="Genomic_DNA"/>
</dbReference>
<gene>
    <name evidence="2" type="ORF">SAMN04489764_2570</name>
</gene>
<feature type="domain" description="NADP-dependent oxidoreductase" evidence="1">
    <location>
        <begin position="50"/>
        <end position="347"/>
    </location>
</feature>
<dbReference type="CDD" id="cd19086">
    <property type="entry name" value="AKR_AKR11C1"/>
    <property type="match status" value="1"/>
</dbReference>
<keyword evidence="3" id="KW-1185">Reference proteome</keyword>
<evidence type="ECO:0000313" key="3">
    <source>
        <dbReference type="Proteomes" id="UP000217103"/>
    </source>
</evidence>
<dbReference type="InterPro" id="IPR053135">
    <property type="entry name" value="AKR2_Oxidoreductase"/>
</dbReference>
<dbReference type="Gene3D" id="3.20.20.100">
    <property type="entry name" value="NADP-dependent oxidoreductase domain"/>
    <property type="match status" value="1"/>
</dbReference>
<dbReference type="PANTHER" id="PTHR43312:SF1">
    <property type="entry name" value="NADP-DEPENDENT OXIDOREDUCTASE DOMAIN-CONTAINING PROTEIN"/>
    <property type="match status" value="1"/>
</dbReference>
<accession>A0A1H1EPB7</accession>
<proteinExistence type="predicted"/>
<dbReference type="SUPFAM" id="SSF51430">
    <property type="entry name" value="NAD(P)-linked oxidoreductase"/>
    <property type="match status" value="1"/>
</dbReference>
<dbReference type="InterPro" id="IPR036812">
    <property type="entry name" value="NAD(P)_OxRdtase_dom_sf"/>
</dbReference>
<dbReference type="PANTHER" id="PTHR43312">
    <property type="entry name" value="D-THREO-ALDOSE 1-DEHYDROGENASE"/>
    <property type="match status" value="1"/>
</dbReference>
<evidence type="ECO:0000313" key="2">
    <source>
        <dbReference type="EMBL" id="SDQ90577.1"/>
    </source>
</evidence>
<dbReference type="AlphaFoldDB" id="A0A1H1EPB7"/>
<evidence type="ECO:0000259" key="1">
    <source>
        <dbReference type="Pfam" id="PF00248"/>
    </source>
</evidence>
<dbReference type="InterPro" id="IPR023210">
    <property type="entry name" value="NADP_OxRdtase_dom"/>
</dbReference>